<dbReference type="OrthoDB" id="378644at2"/>
<protein>
    <submittedName>
        <fullName evidence="3">DNA circularization protein</fullName>
    </submittedName>
</protein>
<reference evidence="3" key="1">
    <citation type="submission" date="2025-08" db="UniProtKB">
        <authorList>
            <consortium name="RefSeq"/>
        </authorList>
    </citation>
    <scope>IDENTIFICATION</scope>
</reference>
<keyword evidence="2" id="KW-1185">Reference proteome</keyword>
<dbReference type="AlphaFoldDB" id="A0A8B6X2Z9"/>
<proteinExistence type="predicted"/>
<accession>A0A8B6X2Z9</accession>
<organism evidence="2 3">
    <name type="scientific">Derxia gummosa DSM 723</name>
    <dbReference type="NCBI Taxonomy" id="1121388"/>
    <lineage>
        <taxon>Bacteria</taxon>
        <taxon>Pseudomonadati</taxon>
        <taxon>Pseudomonadota</taxon>
        <taxon>Betaproteobacteria</taxon>
        <taxon>Burkholderiales</taxon>
        <taxon>Alcaligenaceae</taxon>
        <taxon>Derxia</taxon>
    </lineage>
</organism>
<sequence>MSWRDTLRPATWRGVPMHVEADDMAGGRRGQLHEYPQRDRPWFDDLGRKARTFAVTAYVIGADYMAARDALLAACEQGGPGTLVHPWLGSLTVVLTDYRCSQSQAEGGMARFALSFSETAELSSPSATAATDSQLATAAAAAGAASVASAGNQISIAELPDSVEGSAITSVQNALAVVQHAWGVASPAGIIASVQTLLRTPAALAQGIADLYVGITTADYGELLRSAFGALDLLPRLPRRRSTATGTPAAVQTSGNDAAVQTLVRQQLLVMAAASVARMPELPVADDAEQLAQRIAAAIDGELATATDGEFAALVDLRGAVLRDVATRARDSARLRSITPVTVLPVAVLAHDLYADATRADEILTRNRIRHPLFVPPRALQVLST</sequence>
<dbReference type="Proteomes" id="UP000675920">
    <property type="component" value="Unplaced"/>
</dbReference>
<dbReference type="Pfam" id="PF07157">
    <property type="entry name" value="DNA_circ_N"/>
    <property type="match status" value="1"/>
</dbReference>
<name>A0A8B6X2Z9_9BURK</name>
<evidence type="ECO:0000313" key="2">
    <source>
        <dbReference type="Proteomes" id="UP000675920"/>
    </source>
</evidence>
<dbReference type="InterPro" id="IPR009826">
    <property type="entry name" value="DNA_circ_N"/>
</dbReference>
<evidence type="ECO:0000259" key="1">
    <source>
        <dbReference type="Pfam" id="PF07157"/>
    </source>
</evidence>
<evidence type="ECO:0000313" key="3">
    <source>
        <dbReference type="RefSeq" id="WP_028310985.1"/>
    </source>
</evidence>
<dbReference type="RefSeq" id="WP_028310985.1">
    <property type="nucleotide sequence ID" value="NZ_AXWS01000008.1"/>
</dbReference>
<feature type="domain" description="DNA circulation N-terminal" evidence="1">
    <location>
        <begin position="7"/>
        <end position="93"/>
    </location>
</feature>